<evidence type="ECO:0000313" key="2">
    <source>
        <dbReference type="EMBL" id="MVO08920.1"/>
    </source>
</evidence>
<keyword evidence="3" id="KW-1185">Reference proteome</keyword>
<dbReference type="Proteomes" id="UP000431264">
    <property type="component" value="Unassembled WGS sequence"/>
</dbReference>
<dbReference type="OrthoDB" id="1163458at2"/>
<gene>
    <name evidence="2" type="ORF">GOQ30_07050</name>
</gene>
<dbReference type="EMBL" id="WQLW01000004">
    <property type="protein sequence ID" value="MVO08920.1"/>
    <property type="molecule type" value="Genomic_DNA"/>
</dbReference>
<organism evidence="2 3">
    <name type="scientific">Flavobacterium profundi</name>
    <dbReference type="NCBI Taxonomy" id="1774945"/>
    <lineage>
        <taxon>Bacteria</taxon>
        <taxon>Pseudomonadati</taxon>
        <taxon>Bacteroidota</taxon>
        <taxon>Flavobacteriia</taxon>
        <taxon>Flavobacteriales</taxon>
        <taxon>Flavobacteriaceae</taxon>
        <taxon>Flavobacterium</taxon>
    </lineage>
</organism>
<dbReference type="PROSITE" id="PS50801">
    <property type="entry name" value="STAS"/>
    <property type="match status" value="1"/>
</dbReference>
<dbReference type="SUPFAM" id="SSF52091">
    <property type="entry name" value="SpoIIaa-like"/>
    <property type="match status" value="1"/>
</dbReference>
<dbReference type="AlphaFoldDB" id="A0A6I4IH29"/>
<name>A0A6I4IH29_9FLAO</name>
<reference evidence="3" key="1">
    <citation type="submission" date="2019-05" db="EMBL/GenBank/DDBJ databases">
        <title>Flavobacterium profundi sp. nov., isolated from a deep-sea seamount.</title>
        <authorList>
            <person name="Zhang D.-C."/>
        </authorList>
    </citation>
    <scope>NUCLEOTIDE SEQUENCE [LARGE SCALE GENOMIC DNA]</scope>
    <source>
        <strain evidence="3">TP390</strain>
    </source>
</reference>
<evidence type="ECO:0000259" key="1">
    <source>
        <dbReference type="PROSITE" id="PS50801"/>
    </source>
</evidence>
<dbReference type="RefSeq" id="WP_140997312.1">
    <property type="nucleotide sequence ID" value="NZ_VDCZ01000004.1"/>
</dbReference>
<proteinExistence type="predicted"/>
<accession>A0A6I4IH29</accession>
<dbReference type="InterPro" id="IPR002645">
    <property type="entry name" value="STAS_dom"/>
</dbReference>
<comment type="caution">
    <text evidence="2">The sequence shown here is derived from an EMBL/GenBank/DDBJ whole genome shotgun (WGS) entry which is preliminary data.</text>
</comment>
<feature type="domain" description="STAS" evidence="1">
    <location>
        <begin position="1"/>
        <end position="100"/>
    </location>
</feature>
<protein>
    <submittedName>
        <fullName evidence="2">STAS domain-containing protein</fullName>
    </submittedName>
</protein>
<sequence>MALHITNNQGIFEINGLLNATNTGLISNYFETIIDKEKMITISLDKVKDIDKVAVKCLGTLYKKAIVKNKIFYIIGSENKKVRDQFKEQKMFYVLRRDVF</sequence>
<dbReference type="InterPro" id="IPR036513">
    <property type="entry name" value="STAS_dom_sf"/>
</dbReference>
<evidence type="ECO:0000313" key="3">
    <source>
        <dbReference type="Proteomes" id="UP000431264"/>
    </source>
</evidence>
<dbReference type="Pfam" id="PF01740">
    <property type="entry name" value="STAS"/>
    <property type="match status" value="1"/>
</dbReference>